<comment type="caution">
    <text evidence="2">The sequence shown here is derived from an EMBL/GenBank/DDBJ whole genome shotgun (WGS) entry which is preliminary data.</text>
</comment>
<accession>A0AAN7CQX7</accession>
<feature type="compositionally biased region" description="Acidic residues" evidence="1">
    <location>
        <begin position="141"/>
        <end position="151"/>
    </location>
</feature>
<proteinExistence type="predicted"/>
<dbReference type="Proteomes" id="UP001303647">
    <property type="component" value="Unassembled WGS sequence"/>
</dbReference>
<feature type="compositionally biased region" description="Basic and acidic residues" evidence="1">
    <location>
        <begin position="152"/>
        <end position="173"/>
    </location>
</feature>
<dbReference type="EMBL" id="MU857669">
    <property type="protein sequence ID" value="KAK4246669.1"/>
    <property type="molecule type" value="Genomic_DNA"/>
</dbReference>
<reference evidence="2" key="2">
    <citation type="submission" date="2023-05" db="EMBL/GenBank/DDBJ databases">
        <authorList>
            <consortium name="Lawrence Berkeley National Laboratory"/>
            <person name="Steindorff A."/>
            <person name="Hensen N."/>
            <person name="Bonometti L."/>
            <person name="Westerberg I."/>
            <person name="Brannstrom I.O."/>
            <person name="Guillou S."/>
            <person name="Cros-Aarteil S."/>
            <person name="Calhoun S."/>
            <person name="Haridas S."/>
            <person name="Kuo A."/>
            <person name="Mondo S."/>
            <person name="Pangilinan J."/>
            <person name="Riley R."/>
            <person name="Labutti K."/>
            <person name="Andreopoulos B."/>
            <person name="Lipzen A."/>
            <person name="Chen C."/>
            <person name="Yanf M."/>
            <person name="Daum C."/>
            <person name="Ng V."/>
            <person name="Clum A."/>
            <person name="Ohm R."/>
            <person name="Martin F."/>
            <person name="Silar P."/>
            <person name="Natvig D."/>
            <person name="Lalanne C."/>
            <person name="Gautier V."/>
            <person name="Ament-Velasquez S.L."/>
            <person name="Kruys A."/>
            <person name="Hutchinson M.I."/>
            <person name="Powell A.J."/>
            <person name="Barry K."/>
            <person name="Miller A.N."/>
            <person name="Grigoriev I.V."/>
            <person name="Debuchy R."/>
            <person name="Gladieux P."/>
            <person name="Thoren M.H."/>
            <person name="Johannesson H."/>
        </authorList>
    </citation>
    <scope>NUCLEOTIDE SEQUENCE</scope>
    <source>
        <strain evidence="2">CBS 359.72</strain>
    </source>
</reference>
<evidence type="ECO:0000256" key="1">
    <source>
        <dbReference type="SAM" id="MobiDB-lite"/>
    </source>
</evidence>
<evidence type="ECO:0000313" key="2">
    <source>
        <dbReference type="EMBL" id="KAK4246669.1"/>
    </source>
</evidence>
<protein>
    <submittedName>
        <fullName evidence="2">Uncharacterized protein</fullName>
    </submittedName>
</protein>
<reference evidence="2" key="1">
    <citation type="journal article" date="2023" name="Mol. Phylogenet. Evol.">
        <title>Genome-scale phylogeny and comparative genomics of the fungal order Sordariales.</title>
        <authorList>
            <person name="Hensen N."/>
            <person name="Bonometti L."/>
            <person name="Westerberg I."/>
            <person name="Brannstrom I.O."/>
            <person name="Guillou S."/>
            <person name="Cros-Aarteil S."/>
            <person name="Calhoun S."/>
            <person name="Haridas S."/>
            <person name="Kuo A."/>
            <person name="Mondo S."/>
            <person name="Pangilinan J."/>
            <person name="Riley R."/>
            <person name="LaButti K."/>
            <person name="Andreopoulos B."/>
            <person name="Lipzen A."/>
            <person name="Chen C."/>
            <person name="Yan M."/>
            <person name="Daum C."/>
            <person name="Ng V."/>
            <person name="Clum A."/>
            <person name="Steindorff A."/>
            <person name="Ohm R.A."/>
            <person name="Martin F."/>
            <person name="Silar P."/>
            <person name="Natvig D.O."/>
            <person name="Lalanne C."/>
            <person name="Gautier V."/>
            <person name="Ament-Velasquez S.L."/>
            <person name="Kruys A."/>
            <person name="Hutchinson M.I."/>
            <person name="Powell A.J."/>
            <person name="Barry K."/>
            <person name="Miller A.N."/>
            <person name="Grigoriev I.V."/>
            <person name="Debuchy R."/>
            <person name="Gladieux P."/>
            <person name="Hiltunen Thoren M."/>
            <person name="Johannesson H."/>
        </authorList>
    </citation>
    <scope>NUCLEOTIDE SEQUENCE</scope>
    <source>
        <strain evidence="2">CBS 359.72</strain>
    </source>
</reference>
<name>A0AAN7CQX7_9PEZI</name>
<dbReference type="AlphaFoldDB" id="A0AAN7CQX7"/>
<feature type="non-terminal residue" evidence="2">
    <location>
        <position position="1"/>
    </location>
</feature>
<gene>
    <name evidence="2" type="ORF">C7999DRAFT_15230</name>
</gene>
<feature type="region of interest" description="Disordered" evidence="1">
    <location>
        <begin position="135"/>
        <end position="182"/>
    </location>
</feature>
<sequence>DREAVCQRIASHWKDVIRKGAEEFIFGWPWDTKSFDDNHLVANIKLRILAGTFVPERLVTAIIAVMAWTDGELPNSWHLALTQLPGPRELLLREKALTGTAQQIDILSFHLNKTSAPPTFSANYHCPWINARPLKQQNSSEDGDDEWSEWDDAYRAGKEMEEDTGREHARQKANDGGLRQAV</sequence>
<organism evidence="2 3">
    <name type="scientific">Corynascus novoguineensis</name>
    <dbReference type="NCBI Taxonomy" id="1126955"/>
    <lineage>
        <taxon>Eukaryota</taxon>
        <taxon>Fungi</taxon>
        <taxon>Dikarya</taxon>
        <taxon>Ascomycota</taxon>
        <taxon>Pezizomycotina</taxon>
        <taxon>Sordariomycetes</taxon>
        <taxon>Sordariomycetidae</taxon>
        <taxon>Sordariales</taxon>
        <taxon>Chaetomiaceae</taxon>
        <taxon>Corynascus</taxon>
    </lineage>
</organism>
<keyword evidence="3" id="KW-1185">Reference proteome</keyword>
<evidence type="ECO:0000313" key="3">
    <source>
        <dbReference type="Proteomes" id="UP001303647"/>
    </source>
</evidence>